<keyword evidence="2" id="KW-1185">Reference proteome</keyword>
<dbReference type="EMBL" id="CABPRV010000004">
    <property type="protein sequence ID" value="VVE02434.1"/>
    <property type="molecule type" value="Genomic_DNA"/>
</dbReference>
<gene>
    <name evidence="1" type="ORF">PCA20602_02204</name>
</gene>
<dbReference type="Gene3D" id="3.30.2440.10">
    <property type="entry name" value="Secreted effector protein SifA"/>
    <property type="match status" value="1"/>
</dbReference>
<accession>A0ABY6VY39</accession>
<sequence>MTISMTSLLPTGTSSRTLSAATIQRCASVLHADELDSFWGRVKDYFLGTHNEDAKRAIFRLATAENARQQCSAFAQLAACIEPAQSHLLRWNLSADDALDFQIGDRRFPMKGDVTEFMHQAAPLSFDDSCRLLIALKLNDHDVLSESEQFGLPLNVLARHPDDPAYSSVCISAAMAVPALLDALHVLGLDSAVNDSQLALDVASTVQRMVLERRHDTYLANRCYLHAHQLMNIAAAIRDRD</sequence>
<reference evidence="1 2" key="1">
    <citation type="submission" date="2019-08" db="EMBL/GenBank/DDBJ databases">
        <authorList>
            <person name="Peeters C."/>
        </authorList>
    </citation>
    <scope>NUCLEOTIDE SEQUENCE [LARGE SCALE GENOMIC DNA]</scope>
    <source>
        <strain evidence="1 2">LMG 20602</strain>
    </source>
</reference>
<organism evidence="1 2">
    <name type="scientific">Pandoraea capi</name>
    <dbReference type="NCBI Taxonomy" id="2508286"/>
    <lineage>
        <taxon>Bacteria</taxon>
        <taxon>Pseudomonadati</taxon>
        <taxon>Pseudomonadota</taxon>
        <taxon>Betaproteobacteria</taxon>
        <taxon>Burkholderiales</taxon>
        <taxon>Burkholderiaceae</taxon>
        <taxon>Pandoraea</taxon>
    </lineage>
</organism>
<evidence type="ECO:0000313" key="1">
    <source>
        <dbReference type="EMBL" id="VVE02434.1"/>
    </source>
</evidence>
<dbReference type="Proteomes" id="UP000366065">
    <property type="component" value="Unassembled WGS sequence"/>
</dbReference>
<comment type="caution">
    <text evidence="1">The sequence shown here is derived from an EMBL/GenBank/DDBJ whole genome shotgun (WGS) entry which is preliminary data.</text>
</comment>
<protein>
    <submittedName>
        <fullName evidence="1">Uncharacterized protein</fullName>
    </submittedName>
</protein>
<name>A0ABY6VY39_9BURK</name>
<proteinExistence type="predicted"/>
<evidence type="ECO:0000313" key="2">
    <source>
        <dbReference type="Proteomes" id="UP000366065"/>
    </source>
</evidence>